<feature type="compositionally biased region" description="Basic and acidic residues" evidence="1">
    <location>
        <begin position="35"/>
        <end position="56"/>
    </location>
</feature>
<evidence type="ECO:0000313" key="2">
    <source>
        <dbReference type="EMBL" id="JAP22684.1"/>
    </source>
</evidence>
<organism evidence="2">
    <name type="scientific">Solanum chacoense</name>
    <name type="common">Chaco potato</name>
    <dbReference type="NCBI Taxonomy" id="4108"/>
    <lineage>
        <taxon>Eukaryota</taxon>
        <taxon>Viridiplantae</taxon>
        <taxon>Streptophyta</taxon>
        <taxon>Embryophyta</taxon>
        <taxon>Tracheophyta</taxon>
        <taxon>Spermatophyta</taxon>
        <taxon>Magnoliopsida</taxon>
        <taxon>eudicotyledons</taxon>
        <taxon>Gunneridae</taxon>
        <taxon>Pentapetalae</taxon>
        <taxon>asterids</taxon>
        <taxon>lamiids</taxon>
        <taxon>Solanales</taxon>
        <taxon>Solanaceae</taxon>
        <taxon>Solanoideae</taxon>
        <taxon>Solaneae</taxon>
        <taxon>Solanum</taxon>
    </lineage>
</organism>
<sequence>MTGMRWIRSESRSVGGMWHDKEREDYQSDSSDGLGMRKENKSGIEEENNGDVREGKGKYMQKKGENGVHCGNESVANNGKDYENLGIIIRDGDEYGKDMEAEELDEEGLTLLEKRRKHEATKQINSF</sequence>
<feature type="region of interest" description="Disordered" evidence="1">
    <location>
        <begin position="1"/>
        <end position="56"/>
    </location>
</feature>
<dbReference type="EMBL" id="GEDG01016301">
    <property type="protein sequence ID" value="JAP22684.1"/>
    <property type="molecule type" value="Transcribed_RNA"/>
</dbReference>
<proteinExistence type="predicted"/>
<name>A0A0V0HQG1_SOLCH</name>
<dbReference type="AlphaFoldDB" id="A0A0V0HQG1"/>
<accession>A0A0V0HQG1</accession>
<evidence type="ECO:0000256" key="1">
    <source>
        <dbReference type="SAM" id="MobiDB-lite"/>
    </source>
</evidence>
<reference evidence="2" key="1">
    <citation type="submission" date="2015-12" db="EMBL/GenBank/DDBJ databases">
        <title>Gene expression during late stages of embryo sac development: a critical building block for successful pollen-pistil interactions.</title>
        <authorList>
            <person name="Liu Y."/>
            <person name="Joly V."/>
            <person name="Sabar M."/>
            <person name="Matton D.P."/>
        </authorList>
    </citation>
    <scope>NUCLEOTIDE SEQUENCE</scope>
</reference>
<protein>
    <submittedName>
        <fullName evidence="2">Putative ovule protein</fullName>
    </submittedName>
</protein>